<protein>
    <recommendedName>
        <fullName evidence="4">DNA repair protein</fullName>
    </recommendedName>
</protein>
<dbReference type="Proteomes" id="UP000295696">
    <property type="component" value="Unassembled WGS sequence"/>
</dbReference>
<evidence type="ECO:0000256" key="1">
    <source>
        <dbReference type="SAM" id="Phobius"/>
    </source>
</evidence>
<gene>
    <name evidence="2" type="ORF">EDD52_103109</name>
</gene>
<evidence type="ECO:0000313" key="3">
    <source>
        <dbReference type="Proteomes" id="UP000295696"/>
    </source>
</evidence>
<keyword evidence="1" id="KW-0472">Membrane</keyword>
<dbReference type="OrthoDB" id="7863443at2"/>
<organism evidence="2 3">
    <name type="scientific">Primorskyibacter sedentarius</name>
    <dbReference type="NCBI Taxonomy" id="745311"/>
    <lineage>
        <taxon>Bacteria</taxon>
        <taxon>Pseudomonadati</taxon>
        <taxon>Pseudomonadota</taxon>
        <taxon>Alphaproteobacteria</taxon>
        <taxon>Rhodobacterales</taxon>
        <taxon>Roseobacteraceae</taxon>
        <taxon>Primorskyibacter</taxon>
    </lineage>
</organism>
<comment type="caution">
    <text evidence="2">The sequence shown here is derived from an EMBL/GenBank/DDBJ whole genome shotgun (WGS) entry which is preliminary data.</text>
</comment>
<dbReference type="EMBL" id="SLZU01000003">
    <property type="protein sequence ID" value="TCS65693.1"/>
    <property type="molecule type" value="Genomic_DNA"/>
</dbReference>
<accession>A0A4R3JK30</accession>
<evidence type="ECO:0000313" key="2">
    <source>
        <dbReference type="EMBL" id="TCS65693.1"/>
    </source>
</evidence>
<sequence length="283" mass="31293">MTQLLVFNASLRFVFQRLAFGLVVLSALGLVGYTAACVVGFAPWLQLSLTFGETVYTGAGPVVQAGFTALAVSLAFFLPTNARVMALENSHRSFTIGMRDVARAYSVAHARDREELFDLSSEFDSIRARMAFLRDHPDLSELEPSALEVAAQMSHVSSELAQVYSDAAVHRAKDFLVQRQIEVEEFNKRLHKAKAAATEIHQWAERMRMDEAVAEAQLARLSAELDEVLPELGLSIKEMAERGRFVEPDHAETAPEITPLPDDLGFADDDERIVALQSKRAAE</sequence>
<name>A0A4R3JK30_9RHOB</name>
<keyword evidence="1" id="KW-0812">Transmembrane</keyword>
<keyword evidence="3" id="KW-1185">Reference proteome</keyword>
<reference evidence="2 3" key="1">
    <citation type="submission" date="2019-03" db="EMBL/GenBank/DDBJ databases">
        <title>Genomic Encyclopedia of Type Strains, Phase IV (KMG-IV): sequencing the most valuable type-strain genomes for metagenomic binning, comparative biology and taxonomic classification.</title>
        <authorList>
            <person name="Goeker M."/>
        </authorList>
    </citation>
    <scope>NUCLEOTIDE SEQUENCE [LARGE SCALE GENOMIC DNA]</scope>
    <source>
        <strain evidence="2 3">DSM 104836</strain>
    </source>
</reference>
<feature type="transmembrane region" description="Helical" evidence="1">
    <location>
        <begin position="62"/>
        <end position="82"/>
    </location>
</feature>
<proteinExistence type="predicted"/>
<feature type="transmembrane region" description="Helical" evidence="1">
    <location>
        <begin position="20"/>
        <end position="42"/>
    </location>
</feature>
<keyword evidence="1" id="KW-1133">Transmembrane helix</keyword>
<evidence type="ECO:0008006" key="4">
    <source>
        <dbReference type="Google" id="ProtNLM"/>
    </source>
</evidence>
<dbReference type="RefSeq" id="WP_132243190.1">
    <property type="nucleotide sequence ID" value="NZ_CBDUOC010000001.1"/>
</dbReference>
<dbReference type="AlphaFoldDB" id="A0A4R3JK30"/>